<keyword evidence="2" id="KW-1015">Disulfide bond</keyword>
<dbReference type="PANTHER" id="PTHR24051">
    <property type="entry name" value="SUSHI DOMAIN-CONTAINING PROTEIN 1"/>
    <property type="match status" value="1"/>
</dbReference>
<proteinExistence type="predicted"/>
<reference evidence="3" key="2">
    <citation type="submission" date="2022-06" db="UniProtKB">
        <authorList>
            <consortium name="EnsemblMetazoa"/>
        </authorList>
    </citation>
    <scope>IDENTIFICATION</scope>
    <source>
        <strain evidence="3">DF5081</strain>
    </source>
</reference>
<evidence type="ECO:0000256" key="1">
    <source>
        <dbReference type="ARBA" id="ARBA00022737"/>
    </source>
</evidence>
<keyword evidence="4" id="KW-1185">Reference proteome</keyword>
<evidence type="ECO:0000313" key="3">
    <source>
        <dbReference type="EnsemblMetazoa" id="CJA31957.1"/>
    </source>
</evidence>
<protein>
    <submittedName>
        <fullName evidence="3">Fibronectin type-III domain-containing protein</fullName>
    </submittedName>
</protein>
<reference evidence="4" key="1">
    <citation type="submission" date="2010-08" db="EMBL/GenBank/DDBJ databases">
        <authorList>
            <consortium name="Caenorhabditis japonica Sequencing Consortium"/>
            <person name="Wilson R.K."/>
        </authorList>
    </citation>
    <scope>NUCLEOTIDE SEQUENCE [LARGE SCALE GENOMIC DNA]</scope>
    <source>
        <strain evidence="4">DF5081</strain>
    </source>
</reference>
<dbReference type="EnsemblMetazoa" id="CJA31957.1">
    <property type="protein sequence ID" value="CJA31957.1"/>
    <property type="gene ID" value="WBGene00207804"/>
</dbReference>
<sequence>MGRAPLHTVAEQAQSFVMHQLGSSLHMISRYVLSNNRSTSCDCIVHSLLTNRKIELRTNVVEALWRIGDDPNDVPFIAGALYIEYIRIKVYDITGNTSTKRRSFNIPIPHTRLQIDDLKPGTAYNITVQAGTSYGYGNKVWSAFATLDTGGSNILKLRARTPNSLTVYWPASWLAKSTSKFTIKAKTLHSASGIFKEIENSAVGEPGKANEFVVDNLLPSSTYNISITTPEDEKKENGKKWTQMKWKQSWSVFSTMSQ</sequence>
<dbReference type="CDD" id="cd00063">
    <property type="entry name" value="FN3"/>
    <property type="match status" value="2"/>
</dbReference>
<dbReference type="Proteomes" id="UP000005237">
    <property type="component" value="Unassembled WGS sequence"/>
</dbReference>
<dbReference type="Gene3D" id="2.60.40.10">
    <property type="entry name" value="Immunoglobulins"/>
    <property type="match status" value="2"/>
</dbReference>
<dbReference type="InterPro" id="IPR013783">
    <property type="entry name" value="Ig-like_fold"/>
</dbReference>
<organism evidence="3 4">
    <name type="scientific">Caenorhabditis japonica</name>
    <dbReference type="NCBI Taxonomy" id="281687"/>
    <lineage>
        <taxon>Eukaryota</taxon>
        <taxon>Metazoa</taxon>
        <taxon>Ecdysozoa</taxon>
        <taxon>Nematoda</taxon>
        <taxon>Chromadorea</taxon>
        <taxon>Rhabditida</taxon>
        <taxon>Rhabditina</taxon>
        <taxon>Rhabditomorpha</taxon>
        <taxon>Rhabditoidea</taxon>
        <taxon>Rhabditidae</taxon>
        <taxon>Peloderinae</taxon>
        <taxon>Caenorhabditis</taxon>
    </lineage>
</organism>
<dbReference type="InterPro" id="IPR036116">
    <property type="entry name" value="FN3_sf"/>
</dbReference>
<dbReference type="SUPFAM" id="SSF49265">
    <property type="entry name" value="Fibronectin type III"/>
    <property type="match status" value="1"/>
</dbReference>
<name>A0A8R1IAL0_CAEJA</name>
<evidence type="ECO:0000313" key="4">
    <source>
        <dbReference type="Proteomes" id="UP000005237"/>
    </source>
</evidence>
<dbReference type="AlphaFoldDB" id="A0A8R1IAL0"/>
<keyword evidence="1" id="KW-0677">Repeat</keyword>
<accession>A0A8R1IAL0</accession>
<evidence type="ECO:0000256" key="2">
    <source>
        <dbReference type="ARBA" id="ARBA00023157"/>
    </source>
</evidence>
<dbReference type="InterPro" id="IPR051622">
    <property type="entry name" value="R-tyr_protein_phosphatases"/>
</dbReference>
<dbReference type="InterPro" id="IPR003961">
    <property type="entry name" value="FN3_dom"/>
</dbReference>
<dbReference type="PANTHER" id="PTHR24051:SF9">
    <property type="entry name" value="FIBRONECTIN TYPE-III DOMAIN-CONTAINING PROTEIN"/>
    <property type="match status" value="1"/>
</dbReference>